<name>A0A9N8EV05_9STRA</name>
<keyword evidence="3" id="KW-1133">Transmembrane helix</keyword>
<comment type="caution">
    <text evidence="4">The sequence shown here is derived from an EMBL/GenBank/DDBJ whole genome shotgun (WGS) entry which is preliminary data.</text>
</comment>
<evidence type="ECO:0000313" key="4">
    <source>
        <dbReference type="EMBL" id="CAB9525584.1"/>
    </source>
</evidence>
<feature type="region of interest" description="Disordered" evidence="2">
    <location>
        <begin position="554"/>
        <end position="607"/>
    </location>
</feature>
<dbReference type="Proteomes" id="UP001153069">
    <property type="component" value="Unassembled WGS sequence"/>
</dbReference>
<keyword evidence="3" id="KW-0472">Membrane</keyword>
<protein>
    <submittedName>
        <fullName evidence="4">Uncharacterized protein</fullName>
    </submittedName>
</protein>
<organism evidence="4 5">
    <name type="scientific">Seminavis robusta</name>
    <dbReference type="NCBI Taxonomy" id="568900"/>
    <lineage>
        <taxon>Eukaryota</taxon>
        <taxon>Sar</taxon>
        <taxon>Stramenopiles</taxon>
        <taxon>Ochrophyta</taxon>
        <taxon>Bacillariophyta</taxon>
        <taxon>Bacillariophyceae</taxon>
        <taxon>Bacillariophycidae</taxon>
        <taxon>Naviculales</taxon>
        <taxon>Naviculaceae</taxon>
        <taxon>Seminavis</taxon>
    </lineage>
</organism>
<evidence type="ECO:0000256" key="1">
    <source>
        <dbReference type="SAM" id="Coils"/>
    </source>
</evidence>
<dbReference type="EMBL" id="CAICTM010001695">
    <property type="protein sequence ID" value="CAB9525584.1"/>
    <property type="molecule type" value="Genomic_DNA"/>
</dbReference>
<accession>A0A9N8EV05</accession>
<feature type="compositionally biased region" description="Low complexity" evidence="2">
    <location>
        <begin position="566"/>
        <end position="578"/>
    </location>
</feature>
<reference evidence="4" key="1">
    <citation type="submission" date="2020-06" db="EMBL/GenBank/DDBJ databases">
        <authorList>
            <consortium name="Plant Systems Biology data submission"/>
        </authorList>
    </citation>
    <scope>NUCLEOTIDE SEQUENCE</scope>
    <source>
        <strain evidence="4">D6</strain>
    </source>
</reference>
<dbReference type="OrthoDB" id="55292at2759"/>
<keyword evidence="1" id="KW-0175">Coiled coil</keyword>
<sequence>MDGQQASWRRGGAIPDRDSVLKAAIKLWDKFMELKYDNIGAADLAGDNSLVLLTELCTQWGENPPMKPNGQPYALSGLTKYIRTIFHDLKKTFGNNDAIRNGPELFTTEEVNQLVKMLEGNHGRTLMIGSRESDVFKESFPIPRQHSARTRTLPFNDFPNNNLRDMSRSVELFSMAQRLFTRGEFTKLLGRKELKTNPSGFCMDFQYPELCIFFQLGCFWSVDNGLSRNRNDMVDPNSPRYRTAKFVFPDLHEIADDSVARQMTTLIRTLVPEQLKKFYSVKSLRTGAMSLLQWNSSVLLQEGIALGGWKTGANSDWYVWIYLVAIVPAVLALAGYPQPRIIPTLPDIELLYQDPDPNMVFSAVKLPDFINSLFVISLPEFQGPNGRLRNLLLVVVAVMIKNFRHCERKYGNGHPYVVKMIGATISSGLAVGNADASVKLKHWSRKITMELTRAVPVMLDTNDNGLVANADGSVVAPGIKQELTMINHNLGELLRERNAMQQQLEANKQEIQSLKADMQNVKSGQYRTAGNQEEMITSVRAISQSLAQLLLQPQRQQANPPPRQEPPQVRQPAQVVPPRALPPPPVAPPLPPPVALLQPPPPAPLVHNTLYSRLQRTRATDPGSNGRGKTKTKSTVKFVMIDLYDSNHFRSLGQTNPHLDSLWSHVREVS</sequence>
<feature type="transmembrane region" description="Helical" evidence="3">
    <location>
        <begin position="317"/>
        <end position="336"/>
    </location>
</feature>
<feature type="compositionally biased region" description="Pro residues" evidence="2">
    <location>
        <begin position="579"/>
        <end position="604"/>
    </location>
</feature>
<evidence type="ECO:0000256" key="2">
    <source>
        <dbReference type="SAM" id="MobiDB-lite"/>
    </source>
</evidence>
<evidence type="ECO:0000256" key="3">
    <source>
        <dbReference type="SAM" id="Phobius"/>
    </source>
</evidence>
<keyword evidence="5" id="KW-1185">Reference proteome</keyword>
<evidence type="ECO:0000313" key="5">
    <source>
        <dbReference type="Proteomes" id="UP001153069"/>
    </source>
</evidence>
<gene>
    <name evidence="4" type="ORF">SEMRO_1697_G291860.1</name>
</gene>
<proteinExistence type="predicted"/>
<keyword evidence="3" id="KW-0812">Transmembrane</keyword>
<dbReference type="AlphaFoldDB" id="A0A9N8EV05"/>
<feature type="coiled-coil region" evidence="1">
    <location>
        <begin position="490"/>
        <end position="524"/>
    </location>
</feature>